<keyword evidence="3" id="KW-1185">Reference proteome</keyword>
<sequence>MQAADQTTVISLRPGGGLRGAPRFVTPRFDSSSPDSLPLRPHAGLAPTAKTGDFRFDGRERIRYTRDQLLQLREIGEIPEEILKIKQQIEEELGGDNQNWSHGEGKVSSSSSELIFNLSLCSNYNFEASDS</sequence>
<reference evidence="2" key="1">
    <citation type="submission" date="2021-01" db="UniProtKB">
        <authorList>
            <consortium name="EnsemblPlants"/>
        </authorList>
    </citation>
    <scope>IDENTIFICATION</scope>
</reference>
<feature type="region of interest" description="Disordered" evidence="1">
    <location>
        <begin position="1"/>
        <end position="52"/>
    </location>
</feature>
<dbReference type="Gramene" id="Kaladp0098s0217.1.v1.1">
    <property type="protein sequence ID" value="Kaladp0098s0217.1.v1.1"/>
    <property type="gene ID" value="Kaladp0098s0217.v1.1"/>
</dbReference>
<name>A0A7N0V3A3_KALFE</name>
<dbReference type="EnsemblPlants" id="Kaladp0098s0217.1.v1.1">
    <property type="protein sequence ID" value="Kaladp0098s0217.1.v1.1"/>
    <property type="gene ID" value="Kaladp0098s0217.v1.1"/>
</dbReference>
<protein>
    <submittedName>
        <fullName evidence="2">Uncharacterized protein</fullName>
    </submittedName>
</protein>
<organism evidence="2 3">
    <name type="scientific">Kalanchoe fedtschenkoi</name>
    <name type="common">Lavender scallops</name>
    <name type="synonym">South American air plant</name>
    <dbReference type="NCBI Taxonomy" id="63787"/>
    <lineage>
        <taxon>Eukaryota</taxon>
        <taxon>Viridiplantae</taxon>
        <taxon>Streptophyta</taxon>
        <taxon>Embryophyta</taxon>
        <taxon>Tracheophyta</taxon>
        <taxon>Spermatophyta</taxon>
        <taxon>Magnoliopsida</taxon>
        <taxon>eudicotyledons</taxon>
        <taxon>Gunneridae</taxon>
        <taxon>Pentapetalae</taxon>
        <taxon>Saxifragales</taxon>
        <taxon>Crassulaceae</taxon>
        <taxon>Kalanchoe</taxon>
    </lineage>
</organism>
<proteinExistence type="predicted"/>
<evidence type="ECO:0000313" key="3">
    <source>
        <dbReference type="Proteomes" id="UP000594263"/>
    </source>
</evidence>
<evidence type="ECO:0000256" key="1">
    <source>
        <dbReference type="SAM" id="MobiDB-lite"/>
    </source>
</evidence>
<dbReference type="AlphaFoldDB" id="A0A7N0V3A3"/>
<dbReference type="Proteomes" id="UP000594263">
    <property type="component" value="Unplaced"/>
</dbReference>
<feature type="compositionally biased region" description="Polar residues" evidence="1">
    <location>
        <begin position="1"/>
        <end position="10"/>
    </location>
</feature>
<accession>A0A7N0V3A3</accession>
<feature type="compositionally biased region" description="Low complexity" evidence="1">
    <location>
        <begin position="20"/>
        <end position="41"/>
    </location>
</feature>
<evidence type="ECO:0000313" key="2">
    <source>
        <dbReference type="EnsemblPlants" id="Kaladp0098s0217.1.v1.1"/>
    </source>
</evidence>